<evidence type="ECO:0000256" key="1">
    <source>
        <dbReference type="SAM" id="Phobius"/>
    </source>
</evidence>
<keyword evidence="3" id="KW-1185">Reference proteome</keyword>
<keyword evidence="1" id="KW-0472">Membrane</keyword>
<feature type="transmembrane region" description="Helical" evidence="1">
    <location>
        <begin position="61"/>
        <end position="85"/>
    </location>
</feature>
<dbReference type="RefSeq" id="WP_371837160.1">
    <property type="nucleotide sequence ID" value="NZ_JBGMEK010000001.1"/>
</dbReference>
<evidence type="ECO:0008006" key="4">
    <source>
        <dbReference type="Google" id="ProtNLM"/>
    </source>
</evidence>
<dbReference type="Proteomes" id="UP001569428">
    <property type="component" value="Unassembled WGS sequence"/>
</dbReference>
<name>A0ABV4NTV8_9GAMM</name>
<comment type="caution">
    <text evidence="2">The sequence shown here is derived from an EMBL/GenBank/DDBJ whole genome shotgun (WGS) entry which is preliminary data.</text>
</comment>
<keyword evidence="1" id="KW-0812">Transmembrane</keyword>
<gene>
    <name evidence="2" type="ORF">ACCI49_01305</name>
</gene>
<protein>
    <recommendedName>
        <fullName evidence="4">SMODS and SLOG-associating 2TM effector domain-containing protein</fullName>
    </recommendedName>
</protein>
<keyword evidence="1" id="KW-1133">Transmembrane helix</keyword>
<evidence type="ECO:0000313" key="2">
    <source>
        <dbReference type="EMBL" id="MFA0809543.1"/>
    </source>
</evidence>
<dbReference type="EMBL" id="JBGMEK010000001">
    <property type="protein sequence ID" value="MFA0809543.1"/>
    <property type="molecule type" value="Genomic_DNA"/>
</dbReference>
<proteinExistence type="predicted"/>
<organism evidence="2 3">
    <name type="scientific">Microbulbifer epialgicus</name>
    <dbReference type="NCBI Taxonomy" id="393907"/>
    <lineage>
        <taxon>Bacteria</taxon>
        <taxon>Pseudomonadati</taxon>
        <taxon>Pseudomonadota</taxon>
        <taxon>Gammaproteobacteria</taxon>
        <taxon>Cellvibrionales</taxon>
        <taxon>Microbulbiferaceae</taxon>
        <taxon>Microbulbifer</taxon>
    </lineage>
</organism>
<reference evidence="2 3" key="1">
    <citation type="submission" date="2024-08" db="EMBL/GenBank/DDBJ databases">
        <authorList>
            <person name="Ishaq N."/>
        </authorList>
    </citation>
    <scope>NUCLEOTIDE SEQUENCE [LARGE SCALE GENOMIC DNA]</scope>
    <source>
        <strain evidence="2 3">DSM 18651</strain>
    </source>
</reference>
<sequence length="160" mass="18679">MGHIEFNLELFLEFRKWLDANRTELLAVIRKYNAIRNYIVTVSLGLMIFSLNEIIHNYSSVTWVLPMLILFTLLLFFSGSISEYFSLTSKLKHSPIYIYEKKISWMKDINKIIGDSNEILNDPNVYKAMKNSEKELIVIPVFFNAVISIVDTVREVDSVY</sequence>
<evidence type="ECO:0000313" key="3">
    <source>
        <dbReference type="Proteomes" id="UP001569428"/>
    </source>
</evidence>
<accession>A0ABV4NTV8</accession>
<feature type="transmembrane region" description="Helical" evidence="1">
    <location>
        <begin position="38"/>
        <end position="55"/>
    </location>
</feature>